<evidence type="ECO:0008006" key="4">
    <source>
        <dbReference type="Google" id="ProtNLM"/>
    </source>
</evidence>
<dbReference type="InterPro" id="IPR024078">
    <property type="entry name" value="LmbE-like_dom_sf"/>
</dbReference>
<dbReference type="Gene3D" id="3.40.50.10320">
    <property type="entry name" value="LmbE-like"/>
    <property type="match status" value="1"/>
</dbReference>
<keyword evidence="3" id="KW-1185">Reference proteome</keyword>
<feature type="signal peptide" evidence="1">
    <location>
        <begin position="1"/>
        <end position="20"/>
    </location>
</feature>
<evidence type="ECO:0000313" key="2">
    <source>
        <dbReference type="EMBL" id="KAF0725933.1"/>
    </source>
</evidence>
<reference evidence="2 3" key="1">
    <citation type="submission" date="2019-07" db="EMBL/GenBank/DDBJ databases">
        <title>Genomics analysis of Aphanomyces spp. identifies a new class of oomycete effector associated with host adaptation.</title>
        <authorList>
            <person name="Gaulin E."/>
        </authorList>
    </citation>
    <scope>NUCLEOTIDE SEQUENCE [LARGE SCALE GENOMIC DNA]</scope>
    <source>
        <strain evidence="2 3">ATCC 201684</strain>
    </source>
</reference>
<comment type="caution">
    <text evidence="2">The sequence shown here is derived from an EMBL/GenBank/DDBJ whole genome shotgun (WGS) entry which is preliminary data.</text>
</comment>
<feature type="chain" id="PRO_5026072620" description="Apple domain-containing protein" evidence="1">
    <location>
        <begin position="21"/>
        <end position="479"/>
    </location>
</feature>
<dbReference type="EMBL" id="VJMJ01000230">
    <property type="protein sequence ID" value="KAF0725933.1"/>
    <property type="molecule type" value="Genomic_DNA"/>
</dbReference>
<organism evidence="2 3">
    <name type="scientific">Aphanomyces euteiches</name>
    <dbReference type="NCBI Taxonomy" id="100861"/>
    <lineage>
        <taxon>Eukaryota</taxon>
        <taxon>Sar</taxon>
        <taxon>Stramenopiles</taxon>
        <taxon>Oomycota</taxon>
        <taxon>Saprolegniomycetes</taxon>
        <taxon>Saprolegniales</taxon>
        <taxon>Verrucalvaceae</taxon>
        <taxon>Aphanomyces</taxon>
    </lineage>
</organism>
<keyword evidence="1" id="KW-0732">Signal</keyword>
<gene>
    <name evidence="2" type="ORF">Ae201684_015703</name>
</gene>
<evidence type="ECO:0000313" key="3">
    <source>
        <dbReference type="Proteomes" id="UP000481153"/>
    </source>
</evidence>
<name>A0A6G0WG36_9STRA</name>
<accession>A0A6G0WG36</accession>
<dbReference type="VEuPathDB" id="FungiDB:AeMF1_004210"/>
<proteinExistence type="predicted"/>
<evidence type="ECO:0000256" key="1">
    <source>
        <dbReference type="SAM" id="SignalP"/>
    </source>
</evidence>
<dbReference type="AlphaFoldDB" id="A0A6G0WG36"/>
<sequence>MNHNAVLITLALACGVAVVAQSPGRVSTSYSPDRSVPALDYSYIPNAHWFHRPPPYPSNKSLFAEQELDGSILHQFYNVSTTNECAALTTLHGLTFFTHSSTYALCHGHDFSNGSHVVDANLVGGEGSILPQRQSILSSFQLDISPPKSTQIDNCEQICQSQHGCASYRRHESVCDLYGLTPNKRNESVAGWITKPINSAVTRNLPAFEPTSASRVHFYIVAHEDDAILFMSSMFHQSIEDPSTKVVFIYTTAGDAGFGDWWWQAREAGAIAASQAWVEHFGRFSAEPMVETVQIATSNGTIHRIRSFHVGNVVNYFFSIDERGFDALNAERHPVAPMDDRAVPYSGRDDLKQTLAGVMALESNGMASIQVNTQTFLNATDADDHPLHRENGQLVRDVVDDHPTWRSCVTRCYFFDYQHWLDDVNLPSPARQVQRYAWMRLSQAIFQHKPDLIFWSNHLMNLGRTYIDRIDHATELSCL</sequence>
<dbReference type="Proteomes" id="UP000481153">
    <property type="component" value="Unassembled WGS sequence"/>
</dbReference>
<protein>
    <recommendedName>
        <fullName evidence="4">Apple domain-containing protein</fullName>
    </recommendedName>
</protein>